<feature type="transmembrane region" description="Helical" evidence="6">
    <location>
        <begin position="163"/>
        <end position="184"/>
    </location>
</feature>
<feature type="transmembrane region" description="Helical" evidence="6">
    <location>
        <begin position="101"/>
        <end position="122"/>
    </location>
</feature>
<dbReference type="Pfam" id="PF07690">
    <property type="entry name" value="MFS_1"/>
    <property type="match status" value="1"/>
</dbReference>
<evidence type="ECO:0000256" key="2">
    <source>
        <dbReference type="ARBA" id="ARBA00022475"/>
    </source>
</evidence>
<dbReference type="PANTHER" id="PTHR43124">
    <property type="entry name" value="PURINE EFFLUX PUMP PBUE"/>
    <property type="match status" value="1"/>
</dbReference>
<feature type="transmembrane region" description="Helical" evidence="6">
    <location>
        <begin position="75"/>
        <end position="95"/>
    </location>
</feature>
<feature type="transmembrane region" description="Helical" evidence="6">
    <location>
        <begin position="205"/>
        <end position="229"/>
    </location>
</feature>
<feature type="transmembrane region" description="Helical" evidence="6">
    <location>
        <begin position="134"/>
        <end position="157"/>
    </location>
</feature>
<protein>
    <submittedName>
        <fullName evidence="8">Putative MFS family arabinose efflux permease</fullName>
    </submittedName>
</protein>
<organism evidence="8 9">
    <name type="scientific">Humitalea rosea</name>
    <dbReference type="NCBI Taxonomy" id="990373"/>
    <lineage>
        <taxon>Bacteria</taxon>
        <taxon>Pseudomonadati</taxon>
        <taxon>Pseudomonadota</taxon>
        <taxon>Alphaproteobacteria</taxon>
        <taxon>Acetobacterales</taxon>
        <taxon>Roseomonadaceae</taxon>
        <taxon>Humitalea</taxon>
    </lineage>
</organism>
<dbReference type="InterPro" id="IPR050189">
    <property type="entry name" value="MFS_Efflux_Transporters"/>
</dbReference>
<dbReference type="InterPro" id="IPR018212">
    <property type="entry name" value="Na/solute_symporter_CS"/>
</dbReference>
<dbReference type="PROSITE" id="PS50850">
    <property type="entry name" value="MFS"/>
    <property type="match status" value="1"/>
</dbReference>
<proteinExistence type="predicted"/>
<keyword evidence="9" id="KW-1185">Reference proteome</keyword>
<dbReference type="GO" id="GO:0005886">
    <property type="term" value="C:plasma membrane"/>
    <property type="evidence" value="ECO:0007669"/>
    <property type="project" value="UniProtKB-SubCell"/>
</dbReference>
<evidence type="ECO:0000259" key="7">
    <source>
        <dbReference type="PROSITE" id="PS50850"/>
    </source>
</evidence>
<evidence type="ECO:0000256" key="1">
    <source>
        <dbReference type="ARBA" id="ARBA00004651"/>
    </source>
</evidence>
<name>A0A2W7I1N8_9PROT</name>
<evidence type="ECO:0000256" key="3">
    <source>
        <dbReference type="ARBA" id="ARBA00022692"/>
    </source>
</evidence>
<keyword evidence="3 6" id="KW-0812">Transmembrane</keyword>
<feature type="transmembrane region" description="Helical" evidence="6">
    <location>
        <begin position="48"/>
        <end position="68"/>
    </location>
</feature>
<evidence type="ECO:0000313" key="9">
    <source>
        <dbReference type="Proteomes" id="UP000249688"/>
    </source>
</evidence>
<gene>
    <name evidence="8" type="ORF">C8P66_12922</name>
</gene>
<evidence type="ECO:0000256" key="4">
    <source>
        <dbReference type="ARBA" id="ARBA00022989"/>
    </source>
</evidence>
<feature type="transmembrane region" description="Helical" evidence="6">
    <location>
        <begin position="366"/>
        <end position="391"/>
    </location>
</feature>
<dbReference type="RefSeq" id="WP_111400053.1">
    <property type="nucleotide sequence ID" value="NZ_QKYU01000029.1"/>
</dbReference>
<dbReference type="InterPro" id="IPR036259">
    <property type="entry name" value="MFS_trans_sf"/>
</dbReference>
<dbReference type="PROSITE" id="PS00457">
    <property type="entry name" value="NA_SOLUT_SYMP_2"/>
    <property type="match status" value="1"/>
</dbReference>
<dbReference type="EMBL" id="QKYU01000029">
    <property type="protein sequence ID" value="PZW39352.1"/>
    <property type="molecule type" value="Genomic_DNA"/>
</dbReference>
<accession>A0A2W7I1N8</accession>
<dbReference type="GO" id="GO:0022857">
    <property type="term" value="F:transmembrane transporter activity"/>
    <property type="evidence" value="ECO:0007669"/>
    <property type="project" value="InterPro"/>
</dbReference>
<dbReference type="PANTHER" id="PTHR43124:SF3">
    <property type="entry name" value="CHLORAMPHENICOL EFFLUX PUMP RV0191"/>
    <property type="match status" value="1"/>
</dbReference>
<evidence type="ECO:0000256" key="6">
    <source>
        <dbReference type="SAM" id="Phobius"/>
    </source>
</evidence>
<dbReference type="InterPro" id="IPR020846">
    <property type="entry name" value="MFS_dom"/>
</dbReference>
<keyword evidence="4 6" id="KW-1133">Transmembrane helix</keyword>
<dbReference type="Proteomes" id="UP000249688">
    <property type="component" value="Unassembled WGS sequence"/>
</dbReference>
<comment type="subcellular location">
    <subcellularLocation>
        <location evidence="1">Cell membrane</location>
        <topology evidence="1">Multi-pass membrane protein</topology>
    </subcellularLocation>
</comment>
<dbReference type="SUPFAM" id="SSF103473">
    <property type="entry name" value="MFS general substrate transporter"/>
    <property type="match status" value="1"/>
</dbReference>
<dbReference type="OrthoDB" id="9812221at2"/>
<reference evidence="8 9" key="1">
    <citation type="submission" date="2018-06" db="EMBL/GenBank/DDBJ databases">
        <title>Genomic Encyclopedia of Archaeal and Bacterial Type Strains, Phase II (KMG-II): from individual species to whole genera.</title>
        <authorList>
            <person name="Goeker M."/>
        </authorList>
    </citation>
    <scope>NUCLEOTIDE SEQUENCE [LARGE SCALE GENOMIC DNA]</scope>
    <source>
        <strain evidence="8 9">DSM 24525</strain>
    </source>
</reference>
<keyword evidence="5 6" id="KW-0472">Membrane</keyword>
<keyword evidence="2" id="KW-1003">Cell membrane</keyword>
<sequence length="401" mass="40474">MPRFGSSVATIAVLGAIAFVNAMGAVIVFPLGPFLARDLGVPLQDAALTSTVYTAAAGIGGLAGALFLGRWSRRGALVGSLGGLGLGMVAAGLAPDFRWLLLARFLSGLCAGPLMAAVVTIAAEAVSEDRRNRVVSAIVGSYGLALVLGLPFALLLSASAGGWRIPVLVLGAACLALLLPAWRMQRPARAAEPGPKVTPASLLRLLLRAESLTGLALIGAASFASLLIAPHLSGFALGNAGVGEAGLRAMYLFGGGMALVTTRVTGWVMDRIGTLQASLGVGALLTVLLVAAFMVPLPPLVAVPLLGAVLAGQLARSTVAQASATRVAQPSERMTYQCLVAAATSLGQAAGAACSTLVLHEAPGGGLAGMGGLAGLSIALAWLAPLLVVVLNRQLRRRDHR</sequence>
<feature type="transmembrane region" description="Helical" evidence="6">
    <location>
        <begin position="249"/>
        <end position="268"/>
    </location>
</feature>
<evidence type="ECO:0000313" key="8">
    <source>
        <dbReference type="EMBL" id="PZW39352.1"/>
    </source>
</evidence>
<feature type="transmembrane region" description="Helical" evidence="6">
    <location>
        <begin position="275"/>
        <end position="295"/>
    </location>
</feature>
<comment type="caution">
    <text evidence="8">The sequence shown here is derived from an EMBL/GenBank/DDBJ whole genome shotgun (WGS) entry which is preliminary data.</text>
</comment>
<evidence type="ECO:0000256" key="5">
    <source>
        <dbReference type="ARBA" id="ARBA00023136"/>
    </source>
</evidence>
<dbReference type="Gene3D" id="1.20.1250.20">
    <property type="entry name" value="MFS general substrate transporter like domains"/>
    <property type="match status" value="1"/>
</dbReference>
<dbReference type="InterPro" id="IPR011701">
    <property type="entry name" value="MFS"/>
</dbReference>
<dbReference type="AlphaFoldDB" id="A0A2W7I1N8"/>
<feature type="domain" description="Major facilitator superfamily (MFS) profile" evidence="7">
    <location>
        <begin position="10"/>
        <end position="396"/>
    </location>
</feature>